<organism evidence="2">
    <name type="scientific">Chelativorans sp. (strain BNC1)</name>
    <dbReference type="NCBI Taxonomy" id="266779"/>
    <lineage>
        <taxon>Bacteria</taxon>
        <taxon>Pseudomonadati</taxon>
        <taxon>Pseudomonadota</taxon>
        <taxon>Alphaproteobacteria</taxon>
        <taxon>Hyphomicrobiales</taxon>
        <taxon>Phyllobacteriaceae</taxon>
        <taxon>Chelativorans</taxon>
    </lineage>
</organism>
<dbReference type="SUPFAM" id="SSF69593">
    <property type="entry name" value="Glycerol-3-phosphate (1)-acyltransferase"/>
    <property type="match status" value="1"/>
</dbReference>
<reference evidence="2" key="1">
    <citation type="submission" date="2006-06" db="EMBL/GenBank/DDBJ databases">
        <title>Complete sequence of chromosome of Chelativorans sp. BNC1.</title>
        <authorList>
            <consortium name="US DOE Joint Genome Institute"/>
            <person name="Copeland A."/>
            <person name="Lucas S."/>
            <person name="Lapidus A."/>
            <person name="Barry K."/>
            <person name="Detter J.C."/>
            <person name="Glavina del Rio T."/>
            <person name="Hammon N."/>
            <person name="Israni S."/>
            <person name="Dalin E."/>
            <person name="Tice H."/>
            <person name="Pitluck S."/>
            <person name="Chertkov O."/>
            <person name="Brettin T."/>
            <person name="Bruce D."/>
            <person name="Han C."/>
            <person name="Tapia R."/>
            <person name="Gilna P."/>
            <person name="Schmutz J."/>
            <person name="Larimer F."/>
            <person name="Land M."/>
            <person name="Hauser L."/>
            <person name="Kyrpides N."/>
            <person name="Mikhailova N."/>
            <person name="Richardson P."/>
        </authorList>
    </citation>
    <scope>NUCLEOTIDE SEQUENCE</scope>
    <source>
        <strain evidence="2">BNC1</strain>
    </source>
</reference>
<keyword evidence="2" id="KW-0012">Acyltransferase</keyword>
<dbReference type="KEGG" id="mes:Meso_3211"/>
<dbReference type="OrthoDB" id="1113830at2"/>
<gene>
    <name evidence="2" type="ordered locus">Meso_3211</name>
</gene>
<dbReference type="eggNOG" id="COG0204">
    <property type="taxonomic scope" value="Bacteria"/>
</dbReference>
<keyword evidence="2" id="KW-0808">Transferase</keyword>
<sequence length="304" mass="34070">MAFHTTLMSVAGVVGSRILKRPVSSAEASPHIVDQLIDERTTHLSKHPLWPLARPLIYRYFHYQQAVALADEIAELSGWEAMAYLSALLSLNVTARGAERIPAKGAFILAPTHPTGIADGIAIFDLLKKMRPDMAVFANRDALRVNPRFRDLIIPVEWRPNEKSHAKSRDTLEMTAKAFAEDRAIILFPSGRIAYWHEDRLTERPWQPSVVALARRYEAPIIPVNMTARNSGLFYLLSKYSTELRDMTLFHELLNKKGRSFEMIVGKPIPPAMLNGGEPTEVASKLQHHTVTMLAENPDAEFGG</sequence>
<dbReference type="Pfam" id="PF01553">
    <property type="entry name" value="Acyltransferase"/>
    <property type="match status" value="1"/>
</dbReference>
<dbReference type="SMART" id="SM00563">
    <property type="entry name" value="PlsC"/>
    <property type="match status" value="1"/>
</dbReference>
<protein>
    <submittedName>
        <fullName evidence="2">Phospholipid/glycerol acyltransferase</fullName>
    </submittedName>
</protein>
<dbReference type="HOGENOM" id="CLU_070047_0_0_5"/>
<accession>Q11DE2</accession>
<name>Q11DE2_CHESB</name>
<evidence type="ECO:0000313" key="2">
    <source>
        <dbReference type="EMBL" id="ABG64583.1"/>
    </source>
</evidence>
<dbReference type="GO" id="GO:0016746">
    <property type="term" value="F:acyltransferase activity"/>
    <property type="evidence" value="ECO:0007669"/>
    <property type="project" value="UniProtKB-KW"/>
</dbReference>
<dbReference type="AlphaFoldDB" id="Q11DE2"/>
<evidence type="ECO:0000259" key="1">
    <source>
        <dbReference type="SMART" id="SM00563"/>
    </source>
</evidence>
<dbReference type="EMBL" id="CP000390">
    <property type="protein sequence ID" value="ABG64583.1"/>
    <property type="molecule type" value="Genomic_DNA"/>
</dbReference>
<proteinExistence type="predicted"/>
<dbReference type="STRING" id="266779.Meso_3211"/>
<feature type="domain" description="Phospholipid/glycerol acyltransferase" evidence="1">
    <location>
        <begin position="107"/>
        <end position="229"/>
    </location>
</feature>
<dbReference type="InterPro" id="IPR002123">
    <property type="entry name" value="Plipid/glycerol_acylTrfase"/>
</dbReference>